<reference evidence="2" key="1">
    <citation type="journal article" date="2023" name="Mol. Phylogenet. Evol.">
        <title>Genome-scale phylogeny and comparative genomics of the fungal order Sordariales.</title>
        <authorList>
            <person name="Hensen N."/>
            <person name="Bonometti L."/>
            <person name="Westerberg I."/>
            <person name="Brannstrom I.O."/>
            <person name="Guillou S."/>
            <person name="Cros-Aarteil S."/>
            <person name="Calhoun S."/>
            <person name="Haridas S."/>
            <person name="Kuo A."/>
            <person name="Mondo S."/>
            <person name="Pangilinan J."/>
            <person name="Riley R."/>
            <person name="LaButti K."/>
            <person name="Andreopoulos B."/>
            <person name="Lipzen A."/>
            <person name="Chen C."/>
            <person name="Yan M."/>
            <person name="Daum C."/>
            <person name="Ng V."/>
            <person name="Clum A."/>
            <person name="Steindorff A."/>
            <person name="Ohm R.A."/>
            <person name="Martin F."/>
            <person name="Silar P."/>
            <person name="Natvig D.O."/>
            <person name="Lalanne C."/>
            <person name="Gautier V."/>
            <person name="Ament-Velasquez S.L."/>
            <person name="Kruys A."/>
            <person name="Hutchinson M.I."/>
            <person name="Powell A.J."/>
            <person name="Barry K."/>
            <person name="Miller A.N."/>
            <person name="Grigoriev I.V."/>
            <person name="Debuchy R."/>
            <person name="Gladieux P."/>
            <person name="Hiltunen Thoren M."/>
            <person name="Johannesson H."/>
        </authorList>
    </citation>
    <scope>NUCLEOTIDE SEQUENCE</scope>
    <source>
        <strain evidence="2">SMH4131-1</strain>
    </source>
</reference>
<organism evidence="2 3">
    <name type="scientific">Cercophora scortea</name>
    <dbReference type="NCBI Taxonomy" id="314031"/>
    <lineage>
        <taxon>Eukaryota</taxon>
        <taxon>Fungi</taxon>
        <taxon>Dikarya</taxon>
        <taxon>Ascomycota</taxon>
        <taxon>Pezizomycotina</taxon>
        <taxon>Sordariomycetes</taxon>
        <taxon>Sordariomycetidae</taxon>
        <taxon>Sordariales</taxon>
        <taxon>Lasiosphaeriaceae</taxon>
        <taxon>Cercophora</taxon>
    </lineage>
</organism>
<dbReference type="AlphaFoldDB" id="A0AAE0ML05"/>
<evidence type="ECO:0000313" key="2">
    <source>
        <dbReference type="EMBL" id="KAK3336362.1"/>
    </source>
</evidence>
<feature type="compositionally biased region" description="Basic and acidic residues" evidence="1">
    <location>
        <begin position="139"/>
        <end position="161"/>
    </location>
</feature>
<evidence type="ECO:0000256" key="1">
    <source>
        <dbReference type="SAM" id="MobiDB-lite"/>
    </source>
</evidence>
<gene>
    <name evidence="2" type="ORF">B0T19DRAFT_453696</name>
</gene>
<feature type="compositionally biased region" description="Polar residues" evidence="1">
    <location>
        <begin position="330"/>
        <end position="340"/>
    </location>
</feature>
<feature type="compositionally biased region" description="Basic and acidic residues" evidence="1">
    <location>
        <begin position="215"/>
        <end position="239"/>
    </location>
</feature>
<dbReference type="Proteomes" id="UP001286456">
    <property type="component" value="Unassembled WGS sequence"/>
</dbReference>
<protein>
    <submittedName>
        <fullName evidence="2">Uncharacterized protein</fullName>
    </submittedName>
</protein>
<evidence type="ECO:0000313" key="3">
    <source>
        <dbReference type="Proteomes" id="UP001286456"/>
    </source>
</evidence>
<sequence length="443" mass="48801">MAPGGSKEPKRRATSRKAWVGDILYHLDYPPSEQYSVLRVANKLNSKDKDLSKVIFTKDEIEGFASVYVRLYQVPIKNRARLQTWRDANQRLVREWGTLKGFWNSKQEDSRLGLKPRTPGVPPEAVLEAVPEEDSNTQRNHDENLVDVDDLPRAFDEKQDTKPTPQLPGPSLATDSDTIVVAMGKVPPIKAGAARGSLARSSSTNQHQKPSGAEQPERKRQFGSGDEKEIKSENIGEDKHKHKTRNKRAKLRRVALQLPHPKLPEIPNLELAPRPRPLQISSNGSPRYTTPAPDPTRASPEAGETVGRTQLRLPAAQPQVAPDSLKRGNELSNGGVSSVANLKKPGRIPVQSLLSPPPPLPRRSPRQEARQPETARNMSVVELLNSVELSNPEGVSADLDPESLVDDGGFYSGGPEYQTKMLRPANKSAIRVLPDDDFGSGSH</sequence>
<feature type="region of interest" description="Disordered" evidence="1">
    <location>
        <begin position="130"/>
        <end position="174"/>
    </location>
</feature>
<keyword evidence="3" id="KW-1185">Reference proteome</keyword>
<feature type="compositionally biased region" description="Polar residues" evidence="1">
    <location>
        <begin position="279"/>
        <end position="288"/>
    </location>
</feature>
<accession>A0AAE0ML05</accession>
<feature type="region of interest" description="Disordered" evidence="1">
    <location>
        <begin position="192"/>
        <end position="377"/>
    </location>
</feature>
<feature type="compositionally biased region" description="Low complexity" evidence="1">
    <location>
        <begin position="192"/>
        <end position="203"/>
    </location>
</feature>
<reference evidence="2" key="2">
    <citation type="submission" date="2023-06" db="EMBL/GenBank/DDBJ databases">
        <authorList>
            <consortium name="Lawrence Berkeley National Laboratory"/>
            <person name="Haridas S."/>
            <person name="Hensen N."/>
            <person name="Bonometti L."/>
            <person name="Westerberg I."/>
            <person name="Brannstrom I.O."/>
            <person name="Guillou S."/>
            <person name="Cros-Aarteil S."/>
            <person name="Calhoun S."/>
            <person name="Kuo A."/>
            <person name="Mondo S."/>
            <person name="Pangilinan J."/>
            <person name="Riley R."/>
            <person name="Labutti K."/>
            <person name="Andreopoulos B."/>
            <person name="Lipzen A."/>
            <person name="Chen C."/>
            <person name="Yanf M."/>
            <person name="Daum C."/>
            <person name="Ng V."/>
            <person name="Clum A."/>
            <person name="Steindorff A."/>
            <person name="Ohm R."/>
            <person name="Martin F."/>
            <person name="Silar P."/>
            <person name="Natvig D."/>
            <person name="Lalanne C."/>
            <person name="Gautier V."/>
            <person name="Ament-Velasquez S.L."/>
            <person name="Kruys A."/>
            <person name="Hutchinson M.I."/>
            <person name="Powell A.J."/>
            <person name="Barry K."/>
            <person name="Miller A.N."/>
            <person name="Grigoriev I.V."/>
            <person name="Debuchy R."/>
            <person name="Gladieux P."/>
            <person name="Thoren M.H."/>
            <person name="Johannesson H."/>
        </authorList>
    </citation>
    <scope>NUCLEOTIDE SEQUENCE</scope>
    <source>
        <strain evidence="2">SMH4131-1</strain>
    </source>
</reference>
<feature type="region of interest" description="Disordered" evidence="1">
    <location>
        <begin position="392"/>
        <end position="413"/>
    </location>
</feature>
<proteinExistence type="predicted"/>
<feature type="compositionally biased region" description="Basic residues" evidence="1">
    <location>
        <begin position="240"/>
        <end position="253"/>
    </location>
</feature>
<name>A0AAE0ML05_9PEZI</name>
<comment type="caution">
    <text evidence="2">The sequence shown here is derived from an EMBL/GenBank/DDBJ whole genome shotgun (WGS) entry which is preliminary data.</text>
</comment>
<dbReference type="EMBL" id="JAUEPO010000001">
    <property type="protein sequence ID" value="KAK3336362.1"/>
    <property type="molecule type" value="Genomic_DNA"/>
</dbReference>